<evidence type="ECO:0000313" key="3">
    <source>
        <dbReference type="EMBL" id="MBP2474681.1"/>
    </source>
</evidence>
<dbReference type="Gene3D" id="3.30.420.40">
    <property type="match status" value="2"/>
</dbReference>
<dbReference type="SUPFAM" id="SSF46785">
    <property type="entry name" value="Winged helix' DNA-binding domain"/>
    <property type="match status" value="1"/>
</dbReference>
<dbReference type="Gene3D" id="1.10.10.10">
    <property type="entry name" value="Winged helix-like DNA-binding domain superfamily/Winged helix DNA-binding domain"/>
    <property type="match status" value="1"/>
</dbReference>
<keyword evidence="3" id="KW-0808">Transferase</keyword>
<dbReference type="InterPro" id="IPR043129">
    <property type="entry name" value="ATPase_NBD"/>
</dbReference>
<gene>
    <name evidence="3" type="ORF">JOF53_003553</name>
</gene>
<feature type="region of interest" description="Disordered" evidence="2">
    <location>
        <begin position="414"/>
        <end position="434"/>
    </location>
</feature>
<evidence type="ECO:0000256" key="2">
    <source>
        <dbReference type="SAM" id="MobiDB-lite"/>
    </source>
</evidence>
<organism evidence="3 4">
    <name type="scientific">Crossiella equi</name>
    <dbReference type="NCBI Taxonomy" id="130796"/>
    <lineage>
        <taxon>Bacteria</taxon>
        <taxon>Bacillati</taxon>
        <taxon>Actinomycetota</taxon>
        <taxon>Actinomycetes</taxon>
        <taxon>Pseudonocardiales</taxon>
        <taxon>Pseudonocardiaceae</taxon>
        <taxon>Crossiella</taxon>
    </lineage>
</organism>
<protein>
    <submittedName>
        <fullName evidence="3">NBD/HSP70 family sugar kinase</fullName>
    </submittedName>
</protein>
<evidence type="ECO:0000256" key="1">
    <source>
        <dbReference type="ARBA" id="ARBA00006479"/>
    </source>
</evidence>
<dbReference type="EMBL" id="JAGIOO010000001">
    <property type="protein sequence ID" value="MBP2474681.1"/>
    <property type="molecule type" value="Genomic_DNA"/>
</dbReference>
<dbReference type="RefSeq" id="WP_307850013.1">
    <property type="nucleotide sequence ID" value="NZ_JAGIOO010000001.1"/>
</dbReference>
<accession>A0ABS5AEC9</accession>
<evidence type="ECO:0000313" key="4">
    <source>
        <dbReference type="Proteomes" id="UP001519363"/>
    </source>
</evidence>
<dbReference type="InterPro" id="IPR036388">
    <property type="entry name" value="WH-like_DNA-bd_sf"/>
</dbReference>
<dbReference type="CDD" id="cd24076">
    <property type="entry name" value="ASKHA_ATPase_ROK_BsXylR-like"/>
    <property type="match status" value="1"/>
</dbReference>
<name>A0ABS5AEC9_9PSEU</name>
<dbReference type="PANTHER" id="PTHR18964">
    <property type="entry name" value="ROK (REPRESSOR, ORF, KINASE) FAMILY"/>
    <property type="match status" value="1"/>
</dbReference>
<comment type="similarity">
    <text evidence="1">Belongs to the ROK (NagC/XylR) family.</text>
</comment>
<dbReference type="PANTHER" id="PTHR18964:SF149">
    <property type="entry name" value="BIFUNCTIONAL UDP-N-ACETYLGLUCOSAMINE 2-EPIMERASE_N-ACETYLMANNOSAMINE KINASE"/>
    <property type="match status" value="1"/>
</dbReference>
<dbReference type="InterPro" id="IPR036390">
    <property type="entry name" value="WH_DNA-bd_sf"/>
</dbReference>
<dbReference type="GO" id="GO:0016301">
    <property type="term" value="F:kinase activity"/>
    <property type="evidence" value="ECO:0007669"/>
    <property type="project" value="UniProtKB-KW"/>
</dbReference>
<keyword evidence="3" id="KW-0418">Kinase</keyword>
<dbReference type="Pfam" id="PF00480">
    <property type="entry name" value="ROK"/>
    <property type="match status" value="1"/>
</dbReference>
<proteinExistence type="inferred from homology"/>
<dbReference type="SUPFAM" id="SSF53067">
    <property type="entry name" value="Actin-like ATPase domain"/>
    <property type="match status" value="1"/>
</dbReference>
<reference evidence="3 4" key="1">
    <citation type="submission" date="2021-03" db="EMBL/GenBank/DDBJ databases">
        <title>Sequencing the genomes of 1000 actinobacteria strains.</title>
        <authorList>
            <person name="Klenk H.-P."/>
        </authorList>
    </citation>
    <scope>NUCLEOTIDE SEQUENCE [LARGE SCALE GENOMIC DNA]</scope>
    <source>
        <strain evidence="3 4">DSM 44580</strain>
    </source>
</reference>
<keyword evidence="4" id="KW-1185">Reference proteome</keyword>
<comment type="caution">
    <text evidence="3">The sequence shown here is derived from an EMBL/GenBank/DDBJ whole genome shotgun (WGS) entry which is preliminary data.</text>
</comment>
<dbReference type="InterPro" id="IPR000600">
    <property type="entry name" value="ROK"/>
</dbReference>
<sequence>MQVQGPDRPADHTGLRKANLALVLRTLRADGPQSRARLARMTGLNKATMSSLVAELEQRRLVRLGAVVGGAIGRPGQLVELRPRTVCGIGLEANVDYAAVAVLDLSGDLVLHRRVPTDVAGLGPTGAVELLAGLAAEARRTVEAMGGWVAGVTAAVPGLVDVDGGVVRLAPNLRWRDVALAESLGSRLNLPTGRVAVDNDANLSAVAEHVTGVAAGATDLLYLTGEVGVGGGVIADGRLLRGATGFTGEVGHMPLDPSGTPCGCGRTGCWETQVGLAALLREVAEEGDPVRDPSLDLEKRLATIAARARSGDERTLAALARIGGALGVGASILVNILNPAAVVLGGYFAVLADWLVGPAERELAARVVASHADSPSGCRLLPSDLGFTAAVRGGAYAAMDHVLTDPTLAPVPAPGPGWDHLVPAQPAAESRRMS</sequence>
<dbReference type="Proteomes" id="UP001519363">
    <property type="component" value="Unassembled WGS sequence"/>
</dbReference>